<dbReference type="InterPro" id="IPR000390">
    <property type="entry name" value="Small_drug/metabolite_transptr"/>
</dbReference>
<organism evidence="12">
    <name type="scientific">Nocardia globerula</name>
    <dbReference type="NCBI Taxonomy" id="1818"/>
    <lineage>
        <taxon>Bacteria</taxon>
        <taxon>Bacillati</taxon>
        <taxon>Actinomycetota</taxon>
        <taxon>Actinomycetes</taxon>
        <taxon>Mycobacteriales</taxon>
        <taxon>Nocardiaceae</taxon>
        <taxon>Nocardia</taxon>
    </lineage>
</organism>
<proteinExistence type="inferred from homology"/>
<evidence type="ECO:0000256" key="10">
    <source>
        <dbReference type="ARBA" id="ARBA00023251"/>
    </source>
</evidence>
<dbReference type="InterPro" id="IPR045324">
    <property type="entry name" value="Small_multidrug_res"/>
</dbReference>
<evidence type="ECO:0000256" key="11">
    <source>
        <dbReference type="RuleBase" id="RU003942"/>
    </source>
</evidence>
<evidence type="ECO:0000256" key="3">
    <source>
        <dbReference type="ARBA" id="ARBA00011358"/>
    </source>
</evidence>
<dbReference type="PANTHER" id="PTHR30561">
    <property type="entry name" value="SMR FAMILY PROTON-DEPENDENT DRUG EFFLUX TRANSPORTER SUGE"/>
    <property type="match status" value="1"/>
</dbReference>
<evidence type="ECO:0000313" key="12">
    <source>
        <dbReference type="EMBL" id="TYQ01974.1"/>
    </source>
</evidence>
<keyword evidence="6" id="KW-0997">Cell inner membrane</keyword>
<comment type="subunit">
    <text evidence="3">Forms a complex with MdtI.</text>
</comment>
<dbReference type="AlphaFoldDB" id="A0A652YKN9"/>
<evidence type="ECO:0000256" key="7">
    <source>
        <dbReference type="ARBA" id="ARBA00022692"/>
    </source>
</evidence>
<evidence type="ECO:0000256" key="1">
    <source>
        <dbReference type="ARBA" id="ARBA00004429"/>
    </source>
</evidence>
<dbReference type="PANTHER" id="PTHR30561:SF2">
    <property type="entry name" value="SPERMIDINE EXPORT PROTEIN MDTJ"/>
    <property type="match status" value="1"/>
</dbReference>
<dbReference type="GO" id="GO:1903711">
    <property type="term" value="P:spermidine transmembrane transport"/>
    <property type="evidence" value="ECO:0007669"/>
    <property type="project" value="TreeGrafter"/>
</dbReference>
<comment type="similarity">
    <text evidence="2">Belongs to the drug/metabolite transporter (DMT) superfamily. Small multidrug resistance (SMR) (TC 2.A.7.1) family. Mmr subfamily.</text>
</comment>
<keyword evidence="9" id="KW-0472">Membrane</keyword>
<evidence type="ECO:0000256" key="6">
    <source>
        <dbReference type="ARBA" id="ARBA00022519"/>
    </source>
</evidence>
<dbReference type="GO" id="GO:0046677">
    <property type="term" value="P:response to antibiotic"/>
    <property type="evidence" value="ECO:0007669"/>
    <property type="project" value="UniProtKB-KW"/>
</dbReference>
<dbReference type="SUPFAM" id="SSF103481">
    <property type="entry name" value="Multidrug resistance efflux transporter EmrE"/>
    <property type="match status" value="1"/>
</dbReference>
<comment type="caution">
    <text evidence="12">The sequence shown here is derived from an EMBL/GenBank/DDBJ whole genome shotgun (WGS) entry which is preliminary data.</text>
</comment>
<gene>
    <name evidence="12" type="ORF">FNL38_107397</name>
</gene>
<keyword evidence="5" id="KW-1003">Cell membrane</keyword>
<dbReference type="GO" id="GO:0005886">
    <property type="term" value="C:plasma membrane"/>
    <property type="evidence" value="ECO:0007669"/>
    <property type="project" value="UniProtKB-SubCell"/>
</dbReference>
<dbReference type="EMBL" id="VNIQ01000007">
    <property type="protein sequence ID" value="TYQ01974.1"/>
    <property type="molecule type" value="Genomic_DNA"/>
</dbReference>
<evidence type="ECO:0000256" key="9">
    <source>
        <dbReference type="ARBA" id="ARBA00023136"/>
    </source>
</evidence>
<dbReference type="Pfam" id="PF00893">
    <property type="entry name" value="Multi_Drug_Res"/>
    <property type="match status" value="1"/>
</dbReference>
<dbReference type="GO" id="GO:0031460">
    <property type="term" value="P:glycine betaine transport"/>
    <property type="evidence" value="ECO:0007669"/>
    <property type="project" value="TreeGrafter"/>
</dbReference>
<evidence type="ECO:0000256" key="2">
    <source>
        <dbReference type="ARBA" id="ARBA00007822"/>
    </source>
</evidence>
<dbReference type="Gene3D" id="1.10.3730.20">
    <property type="match status" value="1"/>
</dbReference>
<reference evidence="12" key="1">
    <citation type="submission" date="2019-07" db="EMBL/GenBank/DDBJ databases">
        <title>Genomic Encyclopedia of Type Strains, Phase IV (KMG-IV): sequencing the most valuable type-strain genomes for metagenomic binning, comparative biology and taxonomic classification.</title>
        <authorList>
            <person name="Goeker M."/>
        </authorList>
    </citation>
    <scope>NUCLEOTIDE SEQUENCE</scope>
    <source>
        <strain evidence="12">DSM 44596</strain>
    </source>
</reference>
<accession>A0A652YKN9</accession>
<evidence type="ECO:0000256" key="4">
    <source>
        <dbReference type="ARBA" id="ARBA00021112"/>
    </source>
</evidence>
<dbReference type="InterPro" id="IPR037185">
    <property type="entry name" value="EmrE-like"/>
</dbReference>
<evidence type="ECO:0000256" key="5">
    <source>
        <dbReference type="ARBA" id="ARBA00022475"/>
    </source>
</evidence>
<keyword evidence="8" id="KW-1133">Transmembrane helix</keyword>
<dbReference type="GO" id="GO:0015199">
    <property type="term" value="F:amino-acid betaine transmembrane transporter activity"/>
    <property type="evidence" value="ECO:0007669"/>
    <property type="project" value="TreeGrafter"/>
</dbReference>
<comment type="subcellular location">
    <subcellularLocation>
        <location evidence="1">Cell inner membrane</location>
        <topology evidence="1">Multi-pass membrane protein</topology>
    </subcellularLocation>
    <subcellularLocation>
        <location evidence="11">Cell membrane</location>
        <topology evidence="11">Multi-pass membrane protein</topology>
    </subcellularLocation>
</comment>
<protein>
    <recommendedName>
        <fullName evidence="4">Spermidine export protein MdtJ</fullName>
    </recommendedName>
</protein>
<evidence type="ECO:0000256" key="8">
    <source>
        <dbReference type="ARBA" id="ARBA00022989"/>
    </source>
</evidence>
<dbReference type="GO" id="GO:0015220">
    <property type="term" value="F:choline transmembrane transporter activity"/>
    <property type="evidence" value="ECO:0007669"/>
    <property type="project" value="TreeGrafter"/>
</dbReference>
<sequence length="108" mass="11128">MTWIFLIAAILSEVSATLALRMASQTGSNKKWFVVVGVGYVASFAFLTLALDAGLALGVAYGIWTACGVALTALACRILFREALTKLMAAGIALIAAGVVLIELGAGH</sequence>
<keyword evidence="7 11" id="KW-0812">Transmembrane</keyword>
<name>A0A652YKN9_NOCGL</name>
<keyword evidence="10" id="KW-0046">Antibiotic resistance</keyword>
<dbReference type="GO" id="GO:0015297">
    <property type="term" value="F:antiporter activity"/>
    <property type="evidence" value="ECO:0007669"/>
    <property type="project" value="TreeGrafter"/>
</dbReference>